<dbReference type="InterPro" id="IPR051962">
    <property type="entry name" value="Cuticlin"/>
</dbReference>
<evidence type="ECO:0000313" key="15">
    <source>
        <dbReference type="Proteomes" id="UP000252519"/>
    </source>
</evidence>
<dbReference type="Pfam" id="PF25301">
    <property type="entry name" value="CUT_C"/>
    <property type="match status" value="1"/>
</dbReference>
<dbReference type="InterPro" id="IPR001881">
    <property type="entry name" value="EGF-like_Ca-bd_dom"/>
</dbReference>
<evidence type="ECO:0000256" key="6">
    <source>
        <dbReference type="ARBA" id="ARBA00022729"/>
    </source>
</evidence>
<comment type="subcellular location">
    <subcellularLocation>
        <location evidence="1">Cell membrane</location>
        <topology evidence="1">Single-pass type I membrane protein</topology>
    </subcellularLocation>
</comment>
<sequence>KQHLSGFLGDGISCFPVRSCRSDPSVCHDEAICLPSGQCICKHGYRGNGYECSRITPLLRHEVAEVVNSCGNKCDRETELCIDGQCICKHGYESHANGKCEDVNECFFSPCHHLATCTNTPGSFICTCPDGYAGDGKTCIQHLKIGELGVFCEPDGITLVLGNETTAFEGRIFVRGQAENPHCAKTFSSLQHASKPYMFKVPFEHCNVRLEDHDTFATTVIVQKHPMFITTAADAYDLRLFCEPDGITLVLGNETTAFEGRIFVRGQAENPHCAKTFSSLQHASKPYMFKVPFEHCNVRLEDHDTFATTVIVQKHPMFITTAADAYDLRCTYPVGVREVESHVNVSELTTSSTLTDNAHGPSCKLTVTNEADENIAAAVVGQALRLRLEVSPNETFSILPRNCFAINIETGERYSLTDKAGCAIDDQLFPEWTRVRPSMTEAVFRTFKWPDSSMIRFQCDCSACVGPCPEMNCGRRREAAMRRFRFRRVRHIKNGTGIDERISDNDYDEDEEEKELLKKIIDPKRLAFSSLVKVREDEEEARAQEQVDHWRNGKHIRPARRDQRVTRGEPRLRAHDSRVRHVRVDVRLPWSADLLMHSTTAVQNNNTWTRLDRFLDAFAMSSI</sequence>
<dbReference type="GO" id="GO:0042302">
    <property type="term" value="F:structural constituent of cuticle"/>
    <property type="evidence" value="ECO:0007669"/>
    <property type="project" value="UniProtKB-KW"/>
</dbReference>
<comment type="caution">
    <text evidence="14">The sequence shown here is derived from an EMBL/GenBank/DDBJ whole genome shotgun (WGS) entry which is preliminary data.</text>
</comment>
<evidence type="ECO:0000256" key="3">
    <source>
        <dbReference type="ARBA" id="ARBA00022475"/>
    </source>
</evidence>
<dbReference type="EMBL" id="JOJR01003773">
    <property type="protein sequence ID" value="RCN27624.1"/>
    <property type="molecule type" value="Genomic_DNA"/>
</dbReference>
<dbReference type="CDD" id="cd00054">
    <property type="entry name" value="EGF_CA"/>
    <property type="match status" value="1"/>
</dbReference>
<keyword evidence="6" id="KW-0732">Signal</keyword>
<dbReference type="OrthoDB" id="283575at2759"/>
<organism evidence="14 15">
    <name type="scientific">Ancylostoma caninum</name>
    <name type="common">Dog hookworm</name>
    <dbReference type="NCBI Taxonomy" id="29170"/>
    <lineage>
        <taxon>Eukaryota</taxon>
        <taxon>Metazoa</taxon>
        <taxon>Ecdysozoa</taxon>
        <taxon>Nematoda</taxon>
        <taxon>Chromadorea</taxon>
        <taxon>Rhabditida</taxon>
        <taxon>Rhabditina</taxon>
        <taxon>Rhabditomorpha</taxon>
        <taxon>Strongyloidea</taxon>
        <taxon>Ancylostomatidae</taxon>
        <taxon>Ancylostomatinae</taxon>
        <taxon>Ancylostoma</taxon>
    </lineage>
</organism>
<dbReference type="InterPro" id="IPR057475">
    <property type="entry name" value="CUT_C"/>
</dbReference>
<dbReference type="PROSITE" id="PS00010">
    <property type="entry name" value="ASX_HYDROXYL"/>
    <property type="match status" value="1"/>
</dbReference>
<evidence type="ECO:0000256" key="11">
    <source>
        <dbReference type="PROSITE-ProRule" id="PRU00076"/>
    </source>
</evidence>
<evidence type="ECO:0000259" key="13">
    <source>
        <dbReference type="PROSITE" id="PS51034"/>
    </source>
</evidence>
<dbReference type="AlphaFoldDB" id="A0A368F654"/>
<evidence type="ECO:0000256" key="8">
    <source>
        <dbReference type="ARBA" id="ARBA00022989"/>
    </source>
</evidence>
<comment type="caution">
    <text evidence="11">Lacks conserved residue(s) required for the propagation of feature annotation.</text>
</comment>
<dbReference type="SUPFAM" id="SSF57184">
    <property type="entry name" value="Growth factor receptor domain"/>
    <property type="match status" value="1"/>
</dbReference>
<dbReference type="PROSITE" id="PS01186">
    <property type="entry name" value="EGF_2"/>
    <property type="match status" value="2"/>
</dbReference>
<evidence type="ECO:0000256" key="2">
    <source>
        <dbReference type="ARBA" id="ARBA00022460"/>
    </source>
</evidence>
<evidence type="ECO:0000259" key="12">
    <source>
        <dbReference type="PROSITE" id="PS50026"/>
    </source>
</evidence>
<feature type="domain" description="ZP" evidence="13">
    <location>
        <begin position="241"/>
        <end position="480"/>
    </location>
</feature>
<dbReference type="Proteomes" id="UP000252519">
    <property type="component" value="Unassembled WGS sequence"/>
</dbReference>
<evidence type="ECO:0000313" key="14">
    <source>
        <dbReference type="EMBL" id="RCN27624.1"/>
    </source>
</evidence>
<dbReference type="STRING" id="29170.A0A368F654"/>
<dbReference type="Pfam" id="PF25057">
    <property type="entry name" value="CUT_N"/>
    <property type="match status" value="2"/>
</dbReference>
<dbReference type="PROSITE" id="PS01187">
    <property type="entry name" value="EGF_CA"/>
    <property type="match status" value="1"/>
</dbReference>
<evidence type="ECO:0000256" key="1">
    <source>
        <dbReference type="ARBA" id="ARBA00004251"/>
    </source>
</evidence>
<evidence type="ECO:0000256" key="9">
    <source>
        <dbReference type="ARBA" id="ARBA00023136"/>
    </source>
</evidence>
<keyword evidence="7" id="KW-0677">Repeat</keyword>
<keyword evidence="9" id="KW-0472">Membrane</keyword>
<dbReference type="SMART" id="SM00179">
    <property type="entry name" value="EGF_CA"/>
    <property type="match status" value="1"/>
</dbReference>
<name>A0A368F654_ANCCA</name>
<protein>
    <submittedName>
        <fullName evidence="14">Zona pellucida-like domain protein</fullName>
    </submittedName>
</protein>
<evidence type="ECO:0000256" key="5">
    <source>
        <dbReference type="ARBA" id="ARBA00022692"/>
    </source>
</evidence>
<dbReference type="InterPro" id="IPR001507">
    <property type="entry name" value="ZP_dom"/>
</dbReference>
<keyword evidence="15" id="KW-1185">Reference proteome</keyword>
<dbReference type="PANTHER" id="PTHR22907:SF46">
    <property type="entry name" value="ZP DOMAIN-CONTAINING PROTEIN"/>
    <property type="match status" value="1"/>
</dbReference>
<keyword evidence="3" id="KW-1003">Cell membrane</keyword>
<dbReference type="InterPro" id="IPR000152">
    <property type="entry name" value="EGF-type_Asp/Asn_hydroxyl_site"/>
</dbReference>
<keyword evidence="8" id="KW-1133">Transmembrane helix</keyword>
<dbReference type="Pfam" id="PF12947">
    <property type="entry name" value="EGF_3"/>
    <property type="match status" value="1"/>
</dbReference>
<keyword evidence="5" id="KW-0812">Transmembrane</keyword>
<dbReference type="PROSITE" id="PS51034">
    <property type="entry name" value="ZP_2"/>
    <property type="match status" value="1"/>
</dbReference>
<feature type="non-terminal residue" evidence="14">
    <location>
        <position position="1"/>
    </location>
</feature>
<dbReference type="SMART" id="SM00181">
    <property type="entry name" value="EGF"/>
    <property type="match status" value="3"/>
</dbReference>
<dbReference type="PROSITE" id="PS50026">
    <property type="entry name" value="EGF_3"/>
    <property type="match status" value="1"/>
</dbReference>
<dbReference type="InterPro" id="IPR056953">
    <property type="entry name" value="CUT_N"/>
</dbReference>
<keyword evidence="10" id="KW-1015">Disulfide bond</keyword>
<dbReference type="PANTHER" id="PTHR22907">
    <property type="entry name" value="GH04558P"/>
    <property type="match status" value="1"/>
</dbReference>
<dbReference type="SMART" id="SM00241">
    <property type="entry name" value="ZP"/>
    <property type="match status" value="1"/>
</dbReference>
<dbReference type="GO" id="GO:0005886">
    <property type="term" value="C:plasma membrane"/>
    <property type="evidence" value="ECO:0007669"/>
    <property type="project" value="UniProtKB-SubCell"/>
</dbReference>
<gene>
    <name evidence="14" type="ORF">ANCCAN_26641</name>
</gene>
<evidence type="ECO:0000256" key="10">
    <source>
        <dbReference type="ARBA" id="ARBA00023157"/>
    </source>
</evidence>
<dbReference type="Gene3D" id="2.10.25.10">
    <property type="entry name" value="Laminin"/>
    <property type="match status" value="2"/>
</dbReference>
<proteinExistence type="predicted"/>
<keyword evidence="2" id="KW-0193">Cuticle</keyword>
<feature type="domain" description="EGF-like" evidence="12">
    <location>
        <begin position="102"/>
        <end position="140"/>
    </location>
</feature>
<evidence type="ECO:0000256" key="7">
    <source>
        <dbReference type="ARBA" id="ARBA00022737"/>
    </source>
</evidence>
<reference evidence="14 15" key="1">
    <citation type="submission" date="2014-10" db="EMBL/GenBank/DDBJ databases">
        <title>Draft genome of the hookworm Ancylostoma caninum.</title>
        <authorList>
            <person name="Mitreva M."/>
        </authorList>
    </citation>
    <scope>NUCLEOTIDE SEQUENCE [LARGE SCALE GENOMIC DNA]</scope>
    <source>
        <strain evidence="14 15">Baltimore</strain>
    </source>
</reference>
<keyword evidence="4 11" id="KW-0245">EGF-like domain</keyword>
<dbReference type="InterPro" id="IPR000742">
    <property type="entry name" value="EGF"/>
</dbReference>
<dbReference type="InterPro" id="IPR024731">
    <property type="entry name" value="NELL2-like_EGF"/>
</dbReference>
<dbReference type="GO" id="GO:0005509">
    <property type="term" value="F:calcium ion binding"/>
    <property type="evidence" value="ECO:0007669"/>
    <property type="project" value="InterPro"/>
</dbReference>
<accession>A0A368F654</accession>
<dbReference type="InterPro" id="IPR018097">
    <property type="entry name" value="EGF_Ca-bd_CS"/>
</dbReference>
<dbReference type="FunFam" id="2.10.25.10:FF:000038">
    <property type="entry name" value="Fibrillin 2"/>
    <property type="match status" value="1"/>
</dbReference>
<dbReference type="InterPro" id="IPR009030">
    <property type="entry name" value="Growth_fac_rcpt_cys_sf"/>
</dbReference>
<evidence type="ECO:0000256" key="4">
    <source>
        <dbReference type="ARBA" id="ARBA00022536"/>
    </source>
</evidence>